<name>A0A1R4G7G7_BREDI</name>
<dbReference type="Proteomes" id="UP000195766">
    <property type="component" value="Unassembled WGS sequence"/>
</dbReference>
<feature type="transmembrane region" description="Helical" evidence="1">
    <location>
        <begin position="384"/>
        <end position="405"/>
    </location>
</feature>
<dbReference type="AlphaFoldDB" id="A0A1R4G7G7"/>
<organism evidence="3 4">
    <name type="scientific">Brevundimonas diminuta 3F5N</name>
    <dbReference type="NCBI Taxonomy" id="1255603"/>
    <lineage>
        <taxon>Bacteria</taxon>
        <taxon>Pseudomonadati</taxon>
        <taxon>Pseudomonadota</taxon>
        <taxon>Alphaproteobacteria</taxon>
        <taxon>Caulobacterales</taxon>
        <taxon>Caulobacteraceae</taxon>
        <taxon>Brevundimonas</taxon>
    </lineage>
</organism>
<sequence>MTALPSSITSVSPHQRLESLDLLRGFALCGILLVNIMMMGGFWGQYHPELPPTLANPDWSAWIIQHLFVQGSMRGLFTLLFGAGMLLITLRGEDGRGTIQAADVYFRRCMALLALGVFNATALLFPGDILYVYGLSGFLLFVFRAARPRTLIALSAALLLLLTVESAAVGAYQAMEARRGAELATQVEAGAILSAEDAEAMKVHVRAQEAQTLTPETIAEETAARTGGVVGLLKWSVRTWLDYAASSYTITLVIESVAFMLLGMALFKLGVLGGARSLGFYLTLAGVGYALGLAVNGAQAMMLWSSQFSIESWTAQTSYELGRCAMTLGHVGLLLSLWKLKALGFVGRALRNLGRMALTNYLAQSAIASLLFYGLNLWGKLDWWGLWGVAAGIWVFQMVFSALWLGRFNMGPLEWALRWFAYGRPSPLKRTKAA</sequence>
<feature type="transmembrane region" description="Helical" evidence="1">
    <location>
        <begin position="22"/>
        <end position="43"/>
    </location>
</feature>
<dbReference type="InterPro" id="IPR052529">
    <property type="entry name" value="Bact_Transport_Assoc"/>
</dbReference>
<feature type="transmembrane region" description="Helical" evidence="1">
    <location>
        <begin position="151"/>
        <end position="172"/>
    </location>
</feature>
<evidence type="ECO:0000313" key="4">
    <source>
        <dbReference type="Proteomes" id="UP000195766"/>
    </source>
</evidence>
<feature type="domain" description="DUF418" evidence="2">
    <location>
        <begin position="267"/>
        <end position="423"/>
    </location>
</feature>
<feature type="transmembrane region" description="Helical" evidence="1">
    <location>
        <begin position="63"/>
        <end position="88"/>
    </location>
</feature>
<dbReference type="PANTHER" id="PTHR30590:SF2">
    <property type="entry name" value="INNER MEMBRANE PROTEIN"/>
    <property type="match status" value="1"/>
</dbReference>
<proteinExistence type="predicted"/>
<dbReference type="OrthoDB" id="9807744at2"/>
<dbReference type="RefSeq" id="WP_087140850.1">
    <property type="nucleotide sequence ID" value="NZ_FUIE01000053.1"/>
</dbReference>
<gene>
    <name evidence="3" type="ORF">FM111_10160</name>
</gene>
<feature type="transmembrane region" description="Helical" evidence="1">
    <location>
        <begin position="109"/>
        <end position="125"/>
    </location>
</feature>
<protein>
    <submittedName>
        <fullName evidence="3">Membrane protein</fullName>
    </submittedName>
</protein>
<keyword evidence="1" id="KW-0812">Transmembrane</keyword>
<dbReference type="Pfam" id="PF04235">
    <property type="entry name" value="DUF418"/>
    <property type="match status" value="1"/>
</dbReference>
<evidence type="ECO:0000259" key="2">
    <source>
        <dbReference type="Pfam" id="PF04235"/>
    </source>
</evidence>
<accession>A0A1R4G7G7</accession>
<dbReference type="InterPro" id="IPR007349">
    <property type="entry name" value="DUF418"/>
</dbReference>
<feature type="transmembrane region" description="Helical" evidence="1">
    <location>
        <begin position="279"/>
        <end position="305"/>
    </location>
</feature>
<feature type="transmembrane region" description="Helical" evidence="1">
    <location>
        <begin position="245"/>
        <end position="267"/>
    </location>
</feature>
<feature type="transmembrane region" description="Helical" evidence="1">
    <location>
        <begin position="358"/>
        <end position="378"/>
    </location>
</feature>
<evidence type="ECO:0000313" key="3">
    <source>
        <dbReference type="EMBL" id="SJM64099.1"/>
    </source>
</evidence>
<keyword evidence="1" id="KW-1133">Transmembrane helix</keyword>
<keyword evidence="1" id="KW-0472">Membrane</keyword>
<reference evidence="3 4" key="1">
    <citation type="submission" date="2017-02" db="EMBL/GenBank/DDBJ databases">
        <authorList>
            <person name="Peterson S.W."/>
        </authorList>
    </citation>
    <scope>NUCLEOTIDE SEQUENCE [LARGE SCALE GENOMIC DNA]</scope>
    <source>
        <strain evidence="3 4">3F5N</strain>
    </source>
</reference>
<evidence type="ECO:0000256" key="1">
    <source>
        <dbReference type="SAM" id="Phobius"/>
    </source>
</evidence>
<dbReference type="EMBL" id="FUIE01000053">
    <property type="protein sequence ID" value="SJM64099.1"/>
    <property type="molecule type" value="Genomic_DNA"/>
</dbReference>
<dbReference type="PANTHER" id="PTHR30590">
    <property type="entry name" value="INNER MEMBRANE PROTEIN"/>
    <property type="match status" value="1"/>
</dbReference>